<dbReference type="Proteomes" id="UP000662914">
    <property type="component" value="Chromosome"/>
</dbReference>
<dbReference type="KEGG" id="ddz:DSYM_15040"/>
<feature type="transmembrane region" description="Helical" evidence="1">
    <location>
        <begin position="164"/>
        <end position="185"/>
    </location>
</feature>
<keyword evidence="1" id="KW-0472">Membrane</keyword>
<feature type="transmembrane region" description="Helical" evidence="1">
    <location>
        <begin position="20"/>
        <end position="41"/>
    </location>
</feature>
<feature type="transmembrane region" description="Helical" evidence="1">
    <location>
        <begin position="80"/>
        <end position="100"/>
    </location>
</feature>
<sequence length="224" mass="24101">MRPDGAQARAILASAEGRMLAAGLLLAASMLLAFGIGWTLFPENILQYAAMTGLNLVIGRGAGLSFGYASGLGHLQVVPLNMLVETLQVLVVYPLFVLGWRHLIRLPGLKAFVARMQAAAEMRGGPVRKFGIVGLLVFVFAPFWMTGPVVGSIIGFLIGLRPWVNLAVVLCATYAAIGVWALLLNELSAWAATFHRLAPWALLAAIVLIVLAGHLLQRRRIGRR</sequence>
<evidence type="ECO:0000313" key="3">
    <source>
        <dbReference type="Proteomes" id="UP000662914"/>
    </source>
</evidence>
<dbReference type="EMBL" id="AP021857">
    <property type="protein sequence ID" value="BBO20805.1"/>
    <property type="molecule type" value="Genomic_DNA"/>
</dbReference>
<proteinExistence type="predicted"/>
<dbReference type="Pfam" id="PF06695">
    <property type="entry name" value="Sm_multidrug_ex"/>
    <property type="match status" value="1"/>
</dbReference>
<keyword evidence="1" id="KW-1133">Transmembrane helix</keyword>
<accession>A0A809R908</accession>
<feature type="transmembrane region" description="Helical" evidence="1">
    <location>
        <begin position="197"/>
        <end position="216"/>
    </location>
</feature>
<evidence type="ECO:0008006" key="4">
    <source>
        <dbReference type="Google" id="ProtNLM"/>
    </source>
</evidence>
<keyword evidence="1" id="KW-0812">Transmembrane</keyword>
<organism evidence="2 3">
    <name type="scientific">Candidatus Desulfobacillus denitrificans</name>
    <dbReference type="NCBI Taxonomy" id="2608985"/>
    <lineage>
        <taxon>Bacteria</taxon>
        <taxon>Pseudomonadati</taxon>
        <taxon>Pseudomonadota</taxon>
        <taxon>Betaproteobacteria</taxon>
        <taxon>Candidatus Desulfobacillus</taxon>
    </lineage>
</organism>
<dbReference type="InterPro" id="IPR009577">
    <property type="entry name" value="Sm_multidrug_ex"/>
</dbReference>
<gene>
    <name evidence="2" type="ORF">DSYM_15040</name>
</gene>
<evidence type="ECO:0000256" key="1">
    <source>
        <dbReference type="SAM" id="Phobius"/>
    </source>
</evidence>
<feature type="transmembrane region" description="Helical" evidence="1">
    <location>
        <begin position="47"/>
        <end position="68"/>
    </location>
</feature>
<evidence type="ECO:0000313" key="2">
    <source>
        <dbReference type="EMBL" id="BBO20805.1"/>
    </source>
</evidence>
<feature type="transmembrane region" description="Helical" evidence="1">
    <location>
        <begin position="132"/>
        <end position="157"/>
    </location>
</feature>
<dbReference type="AlphaFoldDB" id="A0A809R908"/>
<name>A0A809R908_9PROT</name>
<protein>
    <recommendedName>
        <fullName evidence="4">Small multi-drug export protein</fullName>
    </recommendedName>
</protein>
<reference evidence="2" key="1">
    <citation type="journal article" name="DNA Res.">
        <title>The physiological potential of anammox bacteria as revealed by their core genome structure.</title>
        <authorList>
            <person name="Okubo T."/>
            <person name="Toyoda A."/>
            <person name="Fukuhara K."/>
            <person name="Uchiyama I."/>
            <person name="Harigaya Y."/>
            <person name="Kuroiwa M."/>
            <person name="Suzuki T."/>
            <person name="Murakami Y."/>
            <person name="Suwa Y."/>
            <person name="Takami H."/>
        </authorList>
    </citation>
    <scope>NUCLEOTIDE SEQUENCE</scope>
    <source>
        <strain evidence="2">317325-3</strain>
    </source>
</reference>